<dbReference type="EMBL" id="PDLN01000004">
    <property type="protein sequence ID" value="RDW87282.1"/>
    <property type="molecule type" value="Genomic_DNA"/>
</dbReference>
<keyword evidence="1" id="KW-0732">Signal</keyword>
<dbReference type="PANTHER" id="PTHR38849:SF1">
    <property type="entry name" value="SMALL SECRETED PROTEIN"/>
    <property type="match status" value="1"/>
</dbReference>
<evidence type="ECO:0008006" key="4">
    <source>
        <dbReference type="Google" id="ProtNLM"/>
    </source>
</evidence>
<proteinExistence type="predicted"/>
<protein>
    <recommendedName>
        <fullName evidence="4">Cell wall protein</fullName>
    </recommendedName>
</protein>
<comment type="caution">
    <text evidence="2">The sequence shown here is derived from an EMBL/GenBank/DDBJ whole genome shotgun (WGS) entry which is preliminary data.</text>
</comment>
<evidence type="ECO:0000313" key="2">
    <source>
        <dbReference type="EMBL" id="RDW87282.1"/>
    </source>
</evidence>
<dbReference type="Proteomes" id="UP000256328">
    <property type="component" value="Unassembled WGS sequence"/>
</dbReference>
<feature type="chain" id="PRO_5017688898" description="Cell wall protein" evidence="1">
    <location>
        <begin position="20"/>
        <end position="157"/>
    </location>
</feature>
<feature type="signal peptide" evidence="1">
    <location>
        <begin position="1"/>
        <end position="19"/>
    </location>
</feature>
<dbReference type="OrthoDB" id="2151417at2759"/>
<reference evidence="2 3" key="1">
    <citation type="journal article" date="2018" name="IMA Fungus">
        <title>IMA Genome-F 9: Draft genome sequence of Annulohypoxylon stygium, Aspergillus mulundensis, Berkeleyomyces basicola (syn. Thielaviopsis basicola), Ceratocystis smalleyi, two Cercospora beticola strains, Coleophoma cylindrospora, Fusarium fracticaudum, Phialophora cf. hyalina, and Morchella septimelata.</title>
        <authorList>
            <person name="Wingfield B.D."/>
            <person name="Bills G.F."/>
            <person name="Dong Y."/>
            <person name="Huang W."/>
            <person name="Nel W.J."/>
            <person name="Swalarsk-Parry B.S."/>
            <person name="Vaghefi N."/>
            <person name="Wilken P.M."/>
            <person name="An Z."/>
            <person name="de Beer Z.W."/>
            <person name="De Vos L."/>
            <person name="Chen L."/>
            <person name="Duong T.A."/>
            <person name="Gao Y."/>
            <person name="Hammerbacher A."/>
            <person name="Kikkert J.R."/>
            <person name="Li Y."/>
            <person name="Li H."/>
            <person name="Li K."/>
            <person name="Li Q."/>
            <person name="Liu X."/>
            <person name="Ma X."/>
            <person name="Naidoo K."/>
            <person name="Pethybridge S.J."/>
            <person name="Sun J."/>
            <person name="Steenkamp E.T."/>
            <person name="van der Nest M.A."/>
            <person name="van Wyk S."/>
            <person name="Wingfield M.J."/>
            <person name="Xiong C."/>
            <person name="Yue Q."/>
            <person name="Zhang X."/>
        </authorList>
    </citation>
    <scope>NUCLEOTIDE SEQUENCE [LARGE SCALE GENOMIC DNA]</scope>
    <source>
        <strain evidence="2 3">BP5796</strain>
    </source>
</reference>
<evidence type="ECO:0000256" key="1">
    <source>
        <dbReference type="SAM" id="SignalP"/>
    </source>
</evidence>
<sequence length="157" mass="15517">MQFPTTLLALSALAISVSATPRQYNTFSIAAGTGGSAEAEAAAAFPGSLSGLSAAALKDVNTEAHCAVLAEASFISAQSAAGASTAAGKALAVGMIKNKVLKIYSTLQAVESQIALQGSSASLTAHQTDLQTKLAANIAIDKKNAGAASTAVSFTCP</sequence>
<organism evidence="2 3">
    <name type="scientific">Coleophoma crateriformis</name>
    <dbReference type="NCBI Taxonomy" id="565419"/>
    <lineage>
        <taxon>Eukaryota</taxon>
        <taxon>Fungi</taxon>
        <taxon>Dikarya</taxon>
        <taxon>Ascomycota</taxon>
        <taxon>Pezizomycotina</taxon>
        <taxon>Leotiomycetes</taxon>
        <taxon>Helotiales</taxon>
        <taxon>Dermateaceae</taxon>
        <taxon>Coleophoma</taxon>
    </lineage>
</organism>
<accession>A0A3D8SLY4</accession>
<dbReference type="AlphaFoldDB" id="A0A3D8SLY4"/>
<name>A0A3D8SLY4_9HELO</name>
<dbReference type="PANTHER" id="PTHR38849">
    <property type="entry name" value="SMALL SECRETED PROTEIN"/>
    <property type="match status" value="1"/>
</dbReference>
<evidence type="ECO:0000313" key="3">
    <source>
        <dbReference type="Proteomes" id="UP000256328"/>
    </source>
</evidence>
<keyword evidence="3" id="KW-1185">Reference proteome</keyword>
<gene>
    <name evidence="2" type="ORF">BP5796_02976</name>
</gene>